<evidence type="ECO:0000256" key="3">
    <source>
        <dbReference type="PIRSR" id="PIRSR605511-2"/>
    </source>
</evidence>
<evidence type="ECO:0000256" key="1">
    <source>
        <dbReference type="ARBA" id="ARBA00022801"/>
    </source>
</evidence>
<dbReference type="Gene3D" id="2.120.10.30">
    <property type="entry name" value="TolB, C-terminal domain"/>
    <property type="match status" value="1"/>
</dbReference>
<dbReference type="InterPro" id="IPR013658">
    <property type="entry name" value="SGL"/>
</dbReference>
<feature type="binding site" evidence="3">
    <location>
        <position position="118"/>
    </location>
    <ligand>
        <name>substrate</name>
    </ligand>
</feature>
<feature type="active site" description="Proton donor/acceptor" evidence="2">
    <location>
        <position position="196"/>
    </location>
</feature>
<accession>A0A1M5PG32</accession>
<reference evidence="5 6" key="1">
    <citation type="submission" date="2016-11" db="EMBL/GenBank/DDBJ databases">
        <authorList>
            <person name="Jaros S."/>
            <person name="Januszkiewicz K."/>
            <person name="Wedrychowicz H."/>
        </authorList>
    </citation>
    <scope>NUCLEOTIDE SEQUENCE [LARGE SCALE GENOMIC DNA]</scope>
    <source>
        <strain evidence="5 6">GAS242</strain>
    </source>
</reference>
<gene>
    <name evidence="5" type="ORF">SAMN05444169_5223</name>
</gene>
<dbReference type="PANTHER" id="PTHR47572:SF4">
    <property type="entry name" value="LACTONASE DRP35"/>
    <property type="match status" value="1"/>
</dbReference>
<proteinExistence type="predicted"/>
<feature type="domain" description="SMP-30/Gluconolactonase/LRE-like region" evidence="4">
    <location>
        <begin position="17"/>
        <end position="254"/>
    </location>
</feature>
<dbReference type="OrthoDB" id="2633250at2"/>
<sequence length="283" mass="30627">MTSPKPNTVHDGGRYFEGPRWHAGRLWFVDCMARTLLSLAPSGECEQHAKFDDDTPCGLGVLPDGSIIVLTMSRKRLLAYSEGKLSLYADLSGIATGTIDDMIVDGLGRAYVGDLGFDLPPPPDRGAVGRLLLVMPDGAARVVADGLRFPNGIAVSADNNRLVVAEMDGDGLAEYDIAADGGLNFRRRFGTMKSPDGICLDQKQAVWVASFDEDAFIRLDREGRELQRIEIPGRRALACVLGGPERRTLFCLSAATSYEELRQRKSSSRIDVVEVEVAGAGNP</sequence>
<organism evidence="5 6">
    <name type="scientific">Bradyrhizobium erythrophlei</name>
    <dbReference type="NCBI Taxonomy" id="1437360"/>
    <lineage>
        <taxon>Bacteria</taxon>
        <taxon>Pseudomonadati</taxon>
        <taxon>Pseudomonadota</taxon>
        <taxon>Alphaproteobacteria</taxon>
        <taxon>Hyphomicrobiales</taxon>
        <taxon>Nitrobacteraceae</taxon>
        <taxon>Bradyrhizobium</taxon>
    </lineage>
</organism>
<dbReference type="PANTHER" id="PTHR47572">
    <property type="entry name" value="LIPOPROTEIN-RELATED"/>
    <property type="match status" value="1"/>
</dbReference>
<dbReference type="SUPFAM" id="SSF63829">
    <property type="entry name" value="Calcium-dependent phosphotriesterase"/>
    <property type="match status" value="1"/>
</dbReference>
<feature type="binding site" evidence="3">
    <location>
        <position position="151"/>
    </location>
    <ligand>
        <name>a divalent metal cation</name>
        <dbReference type="ChEBI" id="CHEBI:60240"/>
    </ligand>
</feature>
<protein>
    <submittedName>
        <fullName evidence="5">Sugar lactone lactonase YvrE</fullName>
    </submittedName>
</protein>
<dbReference type="GO" id="GO:0046872">
    <property type="term" value="F:metal ion binding"/>
    <property type="evidence" value="ECO:0007669"/>
    <property type="project" value="UniProtKB-KW"/>
</dbReference>
<dbReference type="InterPro" id="IPR005511">
    <property type="entry name" value="SMP-30"/>
</dbReference>
<dbReference type="Proteomes" id="UP000190675">
    <property type="component" value="Chromosome I"/>
</dbReference>
<dbReference type="Pfam" id="PF08450">
    <property type="entry name" value="SGL"/>
    <property type="match status" value="1"/>
</dbReference>
<evidence type="ECO:0000313" key="6">
    <source>
        <dbReference type="Proteomes" id="UP000190675"/>
    </source>
</evidence>
<evidence type="ECO:0000313" key="5">
    <source>
        <dbReference type="EMBL" id="SHH00671.1"/>
    </source>
</evidence>
<evidence type="ECO:0000259" key="4">
    <source>
        <dbReference type="Pfam" id="PF08450"/>
    </source>
</evidence>
<dbReference type="InterPro" id="IPR051262">
    <property type="entry name" value="SMP-30/CGR1_Lactonase"/>
</dbReference>
<dbReference type="PRINTS" id="PR01790">
    <property type="entry name" value="SMP30FAMILY"/>
</dbReference>
<dbReference type="AlphaFoldDB" id="A0A1M5PG32"/>
<keyword evidence="3" id="KW-0862">Zinc</keyword>
<dbReference type="RefSeq" id="WP_079568413.1">
    <property type="nucleotide sequence ID" value="NZ_LT670818.1"/>
</dbReference>
<dbReference type="GO" id="GO:0016787">
    <property type="term" value="F:hydrolase activity"/>
    <property type="evidence" value="ECO:0007669"/>
    <property type="project" value="UniProtKB-KW"/>
</dbReference>
<dbReference type="InterPro" id="IPR011042">
    <property type="entry name" value="6-blade_b-propeller_TolB-like"/>
</dbReference>
<name>A0A1M5PG32_9BRAD</name>
<keyword evidence="1" id="KW-0378">Hydrolase</keyword>
<evidence type="ECO:0000256" key="2">
    <source>
        <dbReference type="PIRSR" id="PIRSR605511-1"/>
    </source>
</evidence>
<feature type="binding site" evidence="3">
    <location>
        <position position="17"/>
    </location>
    <ligand>
        <name>a divalent metal cation</name>
        <dbReference type="ChEBI" id="CHEBI:60240"/>
    </ligand>
</feature>
<dbReference type="EMBL" id="LT670818">
    <property type="protein sequence ID" value="SHH00671.1"/>
    <property type="molecule type" value="Genomic_DNA"/>
</dbReference>
<comment type="cofactor">
    <cofactor evidence="3">
        <name>Zn(2+)</name>
        <dbReference type="ChEBI" id="CHEBI:29105"/>
    </cofactor>
    <text evidence="3">Binds 1 divalent metal cation per subunit.</text>
</comment>
<feature type="binding site" evidence="3">
    <location>
        <position position="196"/>
    </location>
    <ligand>
        <name>a divalent metal cation</name>
        <dbReference type="ChEBI" id="CHEBI:60240"/>
    </ligand>
</feature>
<keyword evidence="3" id="KW-0479">Metal-binding</keyword>